<feature type="transmembrane region" description="Helical" evidence="5">
    <location>
        <begin position="17"/>
        <end position="39"/>
    </location>
</feature>
<evidence type="ECO:0000256" key="4">
    <source>
        <dbReference type="ARBA" id="ARBA00023136"/>
    </source>
</evidence>
<dbReference type="InterPro" id="IPR010379">
    <property type="entry name" value="EzrA"/>
</dbReference>
<keyword evidence="2 5" id="KW-0812">Transmembrane</keyword>
<evidence type="ECO:0000256" key="2">
    <source>
        <dbReference type="ARBA" id="ARBA00022692"/>
    </source>
</evidence>
<proteinExistence type="predicted"/>
<reference evidence="6 7" key="1">
    <citation type="submission" date="2017-07" db="EMBL/GenBank/DDBJ databases">
        <title>Complete genome sequence of Spiroplasma corruscae EC-1 (DSM 19793).</title>
        <authorList>
            <person name="Tsai Y.-M."/>
            <person name="Lo W.-S."/>
            <person name="Kuo C.-H."/>
        </authorList>
    </citation>
    <scope>NUCLEOTIDE SEQUENCE [LARGE SCALE GENOMIC DNA]</scope>
    <source>
        <strain evidence="6 7">EC-1</strain>
    </source>
</reference>
<dbReference type="GO" id="GO:0016020">
    <property type="term" value="C:membrane"/>
    <property type="evidence" value="ECO:0007669"/>
    <property type="project" value="UniProtKB-SubCell"/>
</dbReference>
<dbReference type="OrthoDB" id="387226at2"/>
<evidence type="ECO:0000313" key="6">
    <source>
        <dbReference type="EMBL" id="ASP27928.1"/>
    </source>
</evidence>
<dbReference type="Proteomes" id="UP000203229">
    <property type="component" value="Chromosome"/>
</dbReference>
<gene>
    <name evidence="6" type="primary">ezrA</name>
    <name evidence="6" type="ORF">SCORR_v1c01530</name>
</gene>
<evidence type="ECO:0000256" key="3">
    <source>
        <dbReference type="ARBA" id="ARBA00022989"/>
    </source>
</evidence>
<evidence type="ECO:0000256" key="1">
    <source>
        <dbReference type="ARBA" id="ARBA00004167"/>
    </source>
</evidence>
<dbReference type="KEGG" id="scou:SCORR_v1c01530"/>
<dbReference type="GO" id="GO:0005940">
    <property type="term" value="C:septin ring"/>
    <property type="evidence" value="ECO:0007669"/>
    <property type="project" value="InterPro"/>
</dbReference>
<dbReference type="RefSeq" id="WP_094048207.1">
    <property type="nucleotide sequence ID" value="NZ_CP022535.1"/>
</dbReference>
<evidence type="ECO:0000313" key="7">
    <source>
        <dbReference type="Proteomes" id="UP000203229"/>
    </source>
</evidence>
<protein>
    <submittedName>
        <fullName evidence="6">Septation ring formation regulator</fullName>
    </submittedName>
</protein>
<keyword evidence="3 5" id="KW-1133">Transmembrane helix</keyword>
<dbReference type="GO" id="GO:0000921">
    <property type="term" value="P:septin ring assembly"/>
    <property type="evidence" value="ECO:0007669"/>
    <property type="project" value="InterPro"/>
</dbReference>
<keyword evidence="4 5" id="KW-0472">Membrane</keyword>
<organism evidence="6 7">
    <name type="scientific">Spiroplasma corruscae</name>
    <dbReference type="NCBI Taxonomy" id="216934"/>
    <lineage>
        <taxon>Bacteria</taxon>
        <taxon>Bacillati</taxon>
        <taxon>Mycoplasmatota</taxon>
        <taxon>Mollicutes</taxon>
        <taxon>Entomoplasmatales</taxon>
        <taxon>Spiroplasmataceae</taxon>
        <taxon>Spiroplasma</taxon>
    </lineage>
</organism>
<dbReference type="Pfam" id="PF06160">
    <property type="entry name" value="EzrA"/>
    <property type="match status" value="1"/>
</dbReference>
<accession>A0A222EN68</accession>
<dbReference type="EMBL" id="CP022535">
    <property type="protein sequence ID" value="ASP27928.1"/>
    <property type="molecule type" value="Genomic_DNA"/>
</dbReference>
<comment type="subcellular location">
    <subcellularLocation>
        <location evidence="1">Membrane</location>
        <topology evidence="1">Single-pass membrane protein</topology>
    </subcellularLocation>
</comment>
<dbReference type="AlphaFoldDB" id="A0A222EN68"/>
<sequence length="583" mass="69363">MYLVWDLNNVFSKNSNIIFLSIFLVCLFILLITLIYVSIYRKQMQTIAKSLDLIKDIKNSPLKYRIERISKIYDETGNFETEFMVWRTKYEILYEKEFLKLFIDFHKLLESKKTSKVRVSNINLYKNIYNRLIAVNKNVHLIYIEIMNSLEMEFIQRDALTYQKELFRDLKEEIIMTTFRDLQIDDKKLASTIESIEELFADFYNMLNMGLYKESWEELLKIDQSLIFLIELLDSIPYIISTIQNVIPRQLIDLKNKYVTFGNNKGKLQYNANKFSDLENEVDKLRVTINNEILKLQYKKAYNYLETIFDKINEFKIIIEEEDNIKTFFENRIDNIRQIFIDVENAVHSLNRKFNVIEPYTKTPSQEKMDFELVRKNFFSTKNKWDLILSDIDIAISKGSSIDFINLKERLLVEMTSLVDIIEGLEKSIKIISRKSVNTESLVNQVIFIKSCLSQCKVKIKQYKSIEELEIFSETIEDLFTQVSKYNKAMLTRINSQDERQKVSELIESILKNVTVLITDLNDTIFLDYISQEIMIYLERYVGEFKEIENVIYSCEDLFKRRNLEQLIGYALDILLKIKNKKN</sequence>
<name>A0A222EN68_9MOLU</name>
<evidence type="ECO:0000256" key="5">
    <source>
        <dbReference type="SAM" id="Phobius"/>
    </source>
</evidence>
<keyword evidence="7" id="KW-1185">Reference proteome</keyword>